<comment type="similarity">
    <text evidence="2">Belongs to the ninjurin family.</text>
</comment>
<keyword evidence="4" id="KW-0130">Cell adhesion</keyword>
<dbReference type="Pfam" id="PF04923">
    <property type="entry name" value="Ninjurin"/>
    <property type="match status" value="1"/>
</dbReference>
<accession>A0A8J4WWZ1</accession>
<organism evidence="8 9">
    <name type="scientific">Clarias magur</name>
    <name type="common">Asian catfish</name>
    <name type="synonym">Macropteronotus magur</name>
    <dbReference type="NCBI Taxonomy" id="1594786"/>
    <lineage>
        <taxon>Eukaryota</taxon>
        <taxon>Metazoa</taxon>
        <taxon>Chordata</taxon>
        <taxon>Craniata</taxon>
        <taxon>Vertebrata</taxon>
        <taxon>Euteleostomi</taxon>
        <taxon>Actinopterygii</taxon>
        <taxon>Neopterygii</taxon>
        <taxon>Teleostei</taxon>
        <taxon>Ostariophysi</taxon>
        <taxon>Siluriformes</taxon>
        <taxon>Clariidae</taxon>
        <taxon>Clarias</taxon>
    </lineage>
</organism>
<proteinExistence type="inferred from homology"/>
<evidence type="ECO:0000256" key="4">
    <source>
        <dbReference type="ARBA" id="ARBA00022889"/>
    </source>
</evidence>
<comment type="subcellular location">
    <subcellularLocation>
        <location evidence="1">Membrane</location>
        <topology evidence="1">Multi-pass membrane protein</topology>
    </subcellularLocation>
</comment>
<dbReference type="PANTHER" id="PTHR12316:SF24">
    <property type="entry name" value="NINJURIN-2"/>
    <property type="match status" value="1"/>
</dbReference>
<dbReference type="GO" id="GO:0016020">
    <property type="term" value="C:membrane"/>
    <property type="evidence" value="ECO:0007669"/>
    <property type="project" value="UniProtKB-SubCell"/>
</dbReference>
<evidence type="ECO:0000256" key="2">
    <source>
        <dbReference type="ARBA" id="ARBA00008141"/>
    </source>
</evidence>
<dbReference type="PANTHER" id="PTHR12316">
    <property type="entry name" value="NINJURIN-RELATED"/>
    <property type="match status" value="1"/>
</dbReference>
<name>A0A8J4WWZ1_CLAMG</name>
<keyword evidence="6 7" id="KW-0472">Membrane</keyword>
<gene>
    <name evidence="8" type="ORF">DAT39_015889</name>
</gene>
<dbReference type="OrthoDB" id="6114058at2759"/>
<feature type="non-terminal residue" evidence="8">
    <location>
        <position position="1"/>
    </location>
</feature>
<keyword evidence="5 7" id="KW-1133">Transmembrane helix</keyword>
<dbReference type="GO" id="GO:0042246">
    <property type="term" value="P:tissue regeneration"/>
    <property type="evidence" value="ECO:0007669"/>
    <property type="project" value="InterPro"/>
</dbReference>
<evidence type="ECO:0000313" key="8">
    <source>
        <dbReference type="EMBL" id="KAF5894407.1"/>
    </source>
</evidence>
<evidence type="ECO:0000256" key="6">
    <source>
        <dbReference type="ARBA" id="ARBA00023136"/>
    </source>
</evidence>
<keyword evidence="3 7" id="KW-0812">Transmembrane</keyword>
<dbReference type="InterPro" id="IPR007007">
    <property type="entry name" value="Ninjurin"/>
</dbReference>
<evidence type="ECO:0000256" key="5">
    <source>
        <dbReference type="ARBA" id="ARBA00022989"/>
    </source>
</evidence>
<protein>
    <submittedName>
        <fullName evidence="8">Ninjurin-2-like isoform X2</fullName>
    </submittedName>
</protein>
<sequence length="67" mass="7504">HLNLNRYATKKTVAESMLDVALLMANASQLKSVLEQGPGFKYYRPVIVLISVSLLFQMLAGVFFILM</sequence>
<dbReference type="EMBL" id="QNUK01000376">
    <property type="protein sequence ID" value="KAF5894407.1"/>
    <property type="molecule type" value="Genomic_DNA"/>
</dbReference>
<reference evidence="8" key="1">
    <citation type="submission" date="2020-07" db="EMBL/GenBank/DDBJ databases">
        <title>Clarias magur genome sequencing, assembly and annotation.</title>
        <authorList>
            <person name="Kushwaha B."/>
            <person name="Kumar R."/>
            <person name="Das P."/>
            <person name="Joshi C.G."/>
            <person name="Kumar D."/>
            <person name="Nagpure N.S."/>
            <person name="Pandey M."/>
            <person name="Agarwal S."/>
            <person name="Srivastava S."/>
            <person name="Singh M."/>
            <person name="Sahoo L."/>
            <person name="Jayasankar P."/>
            <person name="Meher P.K."/>
            <person name="Koringa P.G."/>
            <person name="Iquebal M.A."/>
            <person name="Das S.P."/>
            <person name="Bit A."/>
            <person name="Patnaik S."/>
            <person name="Patel N."/>
            <person name="Shah T.M."/>
            <person name="Hinsu A."/>
            <person name="Jena J.K."/>
        </authorList>
    </citation>
    <scope>NUCLEOTIDE SEQUENCE</scope>
    <source>
        <strain evidence="8">CIFAMagur01</strain>
        <tissue evidence="8">Testis</tissue>
    </source>
</reference>
<evidence type="ECO:0000313" key="9">
    <source>
        <dbReference type="Proteomes" id="UP000727407"/>
    </source>
</evidence>
<comment type="caution">
    <text evidence="8">The sequence shown here is derived from an EMBL/GenBank/DDBJ whole genome shotgun (WGS) entry which is preliminary data.</text>
</comment>
<evidence type="ECO:0000256" key="1">
    <source>
        <dbReference type="ARBA" id="ARBA00004141"/>
    </source>
</evidence>
<dbReference type="Proteomes" id="UP000727407">
    <property type="component" value="Unassembled WGS sequence"/>
</dbReference>
<dbReference type="GO" id="GO:0007155">
    <property type="term" value="P:cell adhesion"/>
    <property type="evidence" value="ECO:0007669"/>
    <property type="project" value="UniProtKB-KW"/>
</dbReference>
<keyword evidence="9" id="KW-1185">Reference proteome</keyword>
<feature type="transmembrane region" description="Helical" evidence="7">
    <location>
        <begin position="42"/>
        <end position="66"/>
    </location>
</feature>
<evidence type="ECO:0000256" key="7">
    <source>
        <dbReference type="SAM" id="Phobius"/>
    </source>
</evidence>
<dbReference type="AlphaFoldDB" id="A0A8J4WWZ1"/>
<evidence type="ECO:0000256" key="3">
    <source>
        <dbReference type="ARBA" id="ARBA00022692"/>
    </source>
</evidence>
<feature type="non-terminal residue" evidence="8">
    <location>
        <position position="67"/>
    </location>
</feature>